<feature type="region of interest" description="Disordered" evidence="1">
    <location>
        <begin position="36"/>
        <end position="99"/>
    </location>
</feature>
<evidence type="ECO:0000313" key="2">
    <source>
        <dbReference type="EMBL" id="WRL64614.1"/>
    </source>
</evidence>
<keyword evidence="3" id="KW-1185">Reference proteome</keyword>
<dbReference type="Proteomes" id="UP001324287">
    <property type="component" value="Chromosome"/>
</dbReference>
<dbReference type="RefSeq" id="WP_324275939.1">
    <property type="nucleotide sequence ID" value="NZ_CP141261.1"/>
</dbReference>
<dbReference type="EMBL" id="CP141261">
    <property type="protein sequence ID" value="WRL64614.1"/>
    <property type="molecule type" value="Genomic_DNA"/>
</dbReference>
<protein>
    <submittedName>
        <fullName evidence="2">Uncharacterized protein</fullName>
    </submittedName>
</protein>
<name>A0ABZ1B1B9_9ACTN</name>
<sequence length="180" mass="19013">MPEPVADRGWSVQVFDEQLEDLLGEVDVPAGERVLEEITTDDVVPRPSTSSSSRTRAGSAASSPAPGRSASCAPAATWAGRRRAVPRRPDEPLALEVGRDRAQHRADLAGLRPVRVTAVTQPSPTSSSSLIRSSMIGTSSSGFFRLFAATVAATDGSGSRIRTCSAWSPRLPATMPNSTR</sequence>
<evidence type="ECO:0000256" key="1">
    <source>
        <dbReference type="SAM" id="MobiDB-lite"/>
    </source>
</evidence>
<feature type="compositionally biased region" description="Basic and acidic residues" evidence="1">
    <location>
        <begin position="87"/>
        <end position="99"/>
    </location>
</feature>
<gene>
    <name evidence="2" type="ORF">U6N30_02100</name>
</gene>
<proteinExistence type="predicted"/>
<accession>A0ABZ1B1B9</accession>
<organism evidence="2 3">
    <name type="scientific">Blastococcus brunescens</name>
    <dbReference type="NCBI Taxonomy" id="1564165"/>
    <lineage>
        <taxon>Bacteria</taxon>
        <taxon>Bacillati</taxon>
        <taxon>Actinomycetota</taxon>
        <taxon>Actinomycetes</taxon>
        <taxon>Geodermatophilales</taxon>
        <taxon>Geodermatophilaceae</taxon>
        <taxon>Blastococcus</taxon>
    </lineage>
</organism>
<reference evidence="2 3" key="1">
    <citation type="submission" date="2023-12" db="EMBL/GenBank/DDBJ databases">
        <title>Blastococcus brunescens sp. nov., an actonobacterium isolated from sandstone collected in sahara desert.</title>
        <authorList>
            <person name="Gtari M."/>
            <person name="Ghodhbane F."/>
        </authorList>
    </citation>
    <scope>NUCLEOTIDE SEQUENCE [LARGE SCALE GENOMIC DNA]</scope>
    <source>
        <strain evidence="2 3">BMG 8361</strain>
    </source>
</reference>
<feature type="compositionally biased region" description="Low complexity" evidence="1">
    <location>
        <begin position="45"/>
        <end position="76"/>
    </location>
</feature>
<evidence type="ECO:0000313" key="3">
    <source>
        <dbReference type="Proteomes" id="UP001324287"/>
    </source>
</evidence>